<dbReference type="KEGG" id="adl:AURDEDRAFT_130091"/>
<dbReference type="InterPro" id="IPR036047">
    <property type="entry name" value="F-box-like_dom_sf"/>
</dbReference>
<accession>J0CYI3</accession>
<dbReference type="SUPFAM" id="SSF81383">
    <property type="entry name" value="F-box domain"/>
    <property type="match status" value="1"/>
</dbReference>
<name>J0CYI3_AURST</name>
<evidence type="ECO:0000259" key="1">
    <source>
        <dbReference type="Pfam" id="PF12937"/>
    </source>
</evidence>
<dbReference type="Gene3D" id="1.20.1280.50">
    <property type="match status" value="1"/>
</dbReference>
<proteinExistence type="predicted"/>
<dbReference type="Proteomes" id="UP000006514">
    <property type="component" value="Unassembled WGS sequence"/>
</dbReference>
<dbReference type="Pfam" id="PF12937">
    <property type="entry name" value="F-box-like"/>
    <property type="match status" value="1"/>
</dbReference>
<reference evidence="3" key="1">
    <citation type="journal article" date="2012" name="Science">
        <title>The Paleozoic origin of enzymatic lignin decomposition reconstructed from 31 fungal genomes.</title>
        <authorList>
            <person name="Floudas D."/>
            <person name="Binder M."/>
            <person name="Riley R."/>
            <person name="Barry K."/>
            <person name="Blanchette R.A."/>
            <person name="Henrissat B."/>
            <person name="Martinez A.T."/>
            <person name="Otillar R."/>
            <person name="Spatafora J.W."/>
            <person name="Yadav J.S."/>
            <person name="Aerts A."/>
            <person name="Benoit I."/>
            <person name="Boyd A."/>
            <person name="Carlson A."/>
            <person name="Copeland A."/>
            <person name="Coutinho P.M."/>
            <person name="de Vries R.P."/>
            <person name="Ferreira P."/>
            <person name="Findley K."/>
            <person name="Foster B."/>
            <person name="Gaskell J."/>
            <person name="Glotzer D."/>
            <person name="Gorecki P."/>
            <person name="Heitman J."/>
            <person name="Hesse C."/>
            <person name="Hori C."/>
            <person name="Igarashi K."/>
            <person name="Jurgens J.A."/>
            <person name="Kallen N."/>
            <person name="Kersten P."/>
            <person name="Kohler A."/>
            <person name="Kuees U."/>
            <person name="Kumar T.K.A."/>
            <person name="Kuo A."/>
            <person name="LaButti K."/>
            <person name="Larrondo L.F."/>
            <person name="Lindquist E."/>
            <person name="Ling A."/>
            <person name="Lombard V."/>
            <person name="Lucas S."/>
            <person name="Lundell T."/>
            <person name="Martin R."/>
            <person name="McLaughlin D.J."/>
            <person name="Morgenstern I."/>
            <person name="Morin E."/>
            <person name="Murat C."/>
            <person name="Nagy L.G."/>
            <person name="Nolan M."/>
            <person name="Ohm R.A."/>
            <person name="Patyshakuliyeva A."/>
            <person name="Rokas A."/>
            <person name="Ruiz-Duenas F.J."/>
            <person name="Sabat G."/>
            <person name="Salamov A."/>
            <person name="Samejima M."/>
            <person name="Schmutz J."/>
            <person name="Slot J.C."/>
            <person name="St John F."/>
            <person name="Stenlid J."/>
            <person name="Sun H."/>
            <person name="Sun S."/>
            <person name="Syed K."/>
            <person name="Tsang A."/>
            <person name="Wiebenga A."/>
            <person name="Young D."/>
            <person name="Pisabarro A."/>
            <person name="Eastwood D.C."/>
            <person name="Martin F."/>
            <person name="Cullen D."/>
            <person name="Grigoriev I.V."/>
            <person name="Hibbett D.S."/>
        </authorList>
    </citation>
    <scope>NUCLEOTIDE SEQUENCE [LARGE SCALE GENOMIC DNA]</scope>
    <source>
        <strain evidence="3">TFB10046</strain>
    </source>
</reference>
<evidence type="ECO:0000313" key="3">
    <source>
        <dbReference type="Proteomes" id="UP000006514"/>
    </source>
</evidence>
<dbReference type="InterPro" id="IPR001810">
    <property type="entry name" value="F-box_dom"/>
</dbReference>
<dbReference type="OrthoDB" id="2269034at2759"/>
<dbReference type="InParanoid" id="J0CYI3"/>
<protein>
    <recommendedName>
        <fullName evidence="1">F-box domain-containing protein</fullName>
    </recommendedName>
</protein>
<dbReference type="EMBL" id="JH687863">
    <property type="protein sequence ID" value="EJD36363.1"/>
    <property type="molecule type" value="Genomic_DNA"/>
</dbReference>
<feature type="domain" description="F-box" evidence="1">
    <location>
        <begin position="29"/>
        <end position="63"/>
    </location>
</feature>
<evidence type="ECO:0000313" key="2">
    <source>
        <dbReference type="EMBL" id="EJD36363.1"/>
    </source>
</evidence>
<keyword evidence="3" id="KW-1185">Reference proteome</keyword>
<organism evidence="2 3">
    <name type="scientific">Auricularia subglabra (strain TFB-10046 / SS5)</name>
    <name type="common">White-rot fungus</name>
    <name type="synonym">Auricularia delicata (strain TFB10046)</name>
    <dbReference type="NCBI Taxonomy" id="717982"/>
    <lineage>
        <taxon>Eukaryota</taxon>
        <taxon>Fungi</taxon>
        <taxon>Dikarya</taxon>
        <taxon>Basidiomycota</taxon>
        <taxon>Agaricomycotina</taxon>
        <taxon>Agaricomycetes</taxon>
        <taxon>Auriculariales</taxon>
        <taxon>Auriculariaceae</taxon>
        <taxon>Auricularia</taxon>
    </lineage>
</organism>
<dbReference type="AlphaFoldDB" id="J0CYI3"/>
<sequence length="495" mass="55322">MSSSSFPDDVWPPLDRAVRRFAVPTNVDALISMFEHLDSRSLLAVSKTCSQWRTIALSTPTLWWDIQLIGSNDLQTFRLFVRRSSNAAVCMKIVSDNGPCVEEALATVLRCRARIVSLAVSLSADFDFDSQYAYAHWASLDEAFDRGFPLLCHLAIHFPVLIRPIWPQDVVKLEEVEQLCALRFAATSESTPRLVSFEFSGITMGAPSLCSLPSVTVLCVQLDVVFDGDISALFCAFPGLRVLGLVSRNISALASLPLEDARLLSQLEELHLFSRNKPHGYMHGIHLLSSANLRKIRHVYLHGLEGHADACAAMVAALDRPCHVTIGAPTCDFRTQLNERHRDVEVETVSGLRRSCIAPEDKIWHFARPALEHSYCATLTVHCESWKLIFGRNAQLLRPGALRNVRTLRVLLSPRLPLADLALSSNPSTVKLRMPDLERLEFRAEPNTIVRVSTDELSRFLKLFEELAYLDAPVFHGVYIYPGRVPAPDLLYLAD</sequence>
<gene>
    <name evidence="2" type="ORF">AURDEDRAFT_130091</name>
</gene>